<dbReference type="SUPFAM" id="SSF51905">
    <property type="entry name" value="FAD/NAD(P)-binding domain"/>
    <property type="match status" value="1"/>
</dbReference>
<name>A0A9W9FVG1_9EURO</name>
<dbReference type="Proteomes" id="UP001149165">
    <property type="component" value="Unassembled WGS sequence"/>
</dbReference>
<dbReference type="GO" id="GO:0071949">
    <property type="term" value="F:FAD binding"/>
    <property type="evidence" value="ECO:0007669"/>
    <property type="project" value="InterPro"/>
</dbReference>
<dbReference type="PANTHER" id="PTHR13789">
    <property type="entry name" value="MONOOXYGENASE"/>
    <property type="match status" value="1"/>
</dbReference>
<dbReference type="InterPro" id="IPR050493">
    <property type="entry name" value="FAD-dep_Monooxygenase_BioMet"/>
</dbReference>
<sequence>MADKTRKAIIIGAGPAGLAAALRLQQQTNITSTVYELRNQPTTLGGAIGIQPNGMRLLHRLGVYDELCAHGFGGQNLTIHSLRGHVVGSTDFVGWAREKTGFGYLRIKRVDIVSVLKKKVEETGIKIHFGKKLVQIEEQKDGVKVFFEDGSVDSADLLLACDGIHSFVRSSFVQPGYQPEYSGVSGLGALVSRDVLPDEAIEQMNGLEGTFTEEGMLAVNPCTPNRDEIFMFFSKWLELPETGDSRDGWEVHRKEEVDGFKDQLLGMLGDGKGQWADALRTLVRNTSSVNFYPVYRLPLGGRWSRGRVVLIGDAAHAMSPHAGQGVSMAMEDVFLLSRLLEDPNRPIEEVFQKYDSIRRPRVDEIFTLAAENAQMRKKASPTGLWLKETKFSVMLNLSWALGLDKRGMGQGHLVYDIDEVEL</sequence>
<accession>A0A9W9FVG1</accession>
<keyword evidence="5" id="KW-0503">Monooxygenase</keyword>
<gene>
    <name evidence="7" type="ORF">N7456_003787</name>
</gene>
<dbReference type="Pfam" id="PF01494">
    <property type="entry name" value="FAD_binding_3"/>
    <property type="match status" value="2"/>
</dbReference>
<evidence type="ECO:0000256" key="1">
    <source>
        <dbReference type="ARBA" id="ARBA00007992"/>
    </source>
</evidence>
<evidence type="ECO:0000259" key="6">
    <source>
        <dbReference type="Pfam" id="PF01494"/>
    </source>
</evidence>
<dbReference type="GO" id="GO:0004497">
    <property type="term" value="F:monooxygenase activity"/>
    <property type="evidence" value="ECO:0007669"/>
    <property type="project" value="UniProtKB-KW"/>
</dbReference>
<proteinExistence type="inferred from homology"/>
<keyword evidence="2" id="KW-0285">Flavoprotein</keyword>
<feature type="domain" description="FAD-binding" evidence="6">
    <location>
        <begin position="8"/>
        <end position="175"/>
    </location>
</feature>
<dbReference type="FunFam" id="3.50.50.60:FF:000156">
    <property type="entry name" value="Salicylate hydroxylase, putative"/>
    <property type="match status" value="1"/>
</dbReference>
<comment type="similarity">
    <text evidence="1">Belongs to the paxM FAD-dependent monooxygenase family.</text>
</comment>
<protein>
    <recommendedName>
        <fullName evidence="6">FAD-binding domain-containing protein</fullName>
    </recommendedName>
</protein>
<dbReference type="InterPro" id="IPR036188">
    <property type="entry name" value="FAD/NAD-bd_sf"/>
</dbReference>
<feature type="domain" description="FAD-binding" evidence="6">
    <location>
        <begin position="302"/>
        <end position="365"/>
    </location>
</feature>
<comment type="caution">
    <text evidence="7">The sequence shown here is derived from an EMBL/GenBank/DDBJ whole genome shotgun (WGS) entry which is preliminary data.</text>
</comment>
<evidence type="ECO:0000313" key="8">
    <source>
        <dbReference type="Proteomes" id="UP001149165"/>
    </source>
</evidence>
<dbReference type="PRINTS" id="PR00420">
    <property type="entry name" value="RNGMNOXGNASE"/>
</dbReference>
<keyword evidence="8" id="KW-1185">Reference proteome</keyword>
<organism evidence="7 8">
    <name type="scientific">Penicillium angulare</name>
    <dbReference type="NCBI Taxonomy" id="116970"/>
    <lineage>
        <taxon>Eukaryota</taxon>
        <taxon>Fungi</taxon>
        <taxon>Dikarya</taxon>
        <taxon>Ascomycota</taxon>
        <taxon>Pezizomycotina</taxon>
        <taxon>Eurotiomycetes</taxon>
        <taxon>Eurotiomycetidae</taxon>
        <taxon>Eurotiales</taxon>
        <taxon>Aspergillaceae</taxon>
        <taxon>Penicillium</taxon>
    </lineage>
</organism>
<evidence type="ECO:0000313" key="7">
    <source>
        <dbReference type="EMBL" id="KAJ5107112.1"/>
    </source>
</evidence>
<evidence type="ECO:0000256" key="4">
    <source>
        <dbReference type="ARBA" id="ARBA00023002"/>
    </source>
</evidence>
<dbReference type="AlphaFoldDB" id="A0A9W9FVG1"/>
<dbReference type="PANTHER" id="PTHR13789:SF309">
    <property type="entry name" value="PUTATIVE (AFU_ORTHOLOGUE AFUA_6G14510)-RELATED"/>
    <property type="match status" value="1"/>
</dbReference>
<dbReference type="InterPro" id="IPR002938">
    <property type="entry name" value="FAD-bd"/>
</dbReference>
<reference evidence="7" key="1">
    <citation type="submission" date="2022-11" db="EMBL/GenBank/DDBJ databases">
        <authorList>
            <person name="Petersen C."/>
        </authorList>
    </citation>
    <scope>NUCLEOTIDE SEQUENCE</scope>
    <source>
        <strain evidence="7">IBT 30069</strain>
    </source>
</reference>
<dbReference type="Gene3D" id="3.50.50.60">
    <property type="entry name" value="FAD/NAD(P)-binding domain"/>
    <property type="match status" value="1"/>
</dbReference>
<evidence type="ECO:0000256" key="2">
    <source>
        <dbReference type="ARBA" id="ARBA00022630"/>
    </source>
</evidence>
<keyword evidence="3" id="KW-0274">FAD</keyword>
<evidence type="ECO:0000256" key="3">
    <source>
        <dbReference type="ARBA" id="ARBA00022827"/>
    </source>
</evidence>
<dbReference type="OrthoDB" id="16820at2759"/>
<reference evidence="7" key="2">
    <citation type="journal article" date="2023" name="IMA Fungus">
        <title>Comparative genomic study of the Penicillium genus elucidates a diverse pangenome and 15 lateral gene transfer events.</title>
        <authorList>
            <person name="Petersen C."/>
            <person name="Sorensen T."/>
            <person name="Nielsen M.R."/>
            <person name="Sondergaard T.E."/>
            <person name="Sorensen J.L."/>
            <person name="Fitzpatrick D.A."/>
            <person name="Frisvad J.C."/>
            <person name="Nielsen K.L."/>
        </authorList>
    </citation>
    <scope>NUCLEOTIDE SEQUENCE</scope>
    <source>
        <strain evidence="7">IBT 30069</strain>
    </source>
</reference>
<evidence type="ECO:0000256" key="5">
    <source>
        <dbReference type="ARBA" id="ARBA00023033"/>
    </source>
</evidence>
<keyword evidence="4" id="KW-0560">Oxidoreductase</keyword>
<dbReference type="EMBL" id="JAPQKH010000003">
    <property type="protein sequence ID" value="KAJ5107112.1"/>
    <property type="molecule type" value="Genomic_DNA"/>
</dbReference>